<dbReference type="GO" id="GO:0007169">
    <property type="term" value="P:cell surface receptor protein tyrosine kinase signaling pathway"/>
    <property type="evidence" value="ECO:0007669"/>
    <property type="project" value="TreeGrafter"/>
</dbReference>
<proteinExistence type="predicted"/>
<dbReference type="SMART" id="SM00454">
    <property type="entry name" value="SAM"/>
    <property type="match status" value="1"/>
</dbReference>
<dbReference type="PANTHER" id="PTHR20843">
    <property type="entry name" value="STERILE ALPHA MOTIF DOMAIN CONTAINING PROTEIN 10"/>
    <property type="match status" value="1"/>
</dbReference>
<gene>
    <name evidence="2" type="primary">ave_0</name>
    <name evidence="3" type="synonym">ave_1</name>
    <name evidence="2" type="ORF">FJT64_006843</name>
    <name evidence="3" type="ORF">FJT64_022419</name>
</gene>
<dbReference type="GO" id="GO:0009898">
    <property type="term" value="C:cytoplasmic side of plasma membrane"/>
    <property type="evidence" value="ECO:0007669"/>
    <property type="project" value="TreeGrafter"/>
</dbReference>
<dbReference type="InterPro" id="IPR013761">
    <property type="entry name" value="SAM/pointed_sf"/>
</dbReference>
<dbReference type="SUPFAM" id="SSF47769">
    <property type="entry name" value="SAM/Pointed domain"/>
    <property type="match status" value="1"/>
</dbReference>
<keyword evidence="4" id="KW-1185">Reference proteome</keyword>
<dbReference type="EMBL" id="VIIS01000696">
    <property type="protein sequence ID" value="KAF0306037.1"/>
    <property type="molecule type" value="Genomic_DNA"/>
</dbReference>
<dbReference type="Proteomes" id="UP000440578">
    <property type="component" value="Unassembled WGS sequence"/>
</dbReference>
<evidence type="ECO:0000313" key="4">
    <source>
        <dbReference type="Proteomes" id="UP000440578"/>
    </source>
</evidence>
<sequence>MTRASAPPRLVYRWSVTDVQKWLRRHLSDYHSLYSEHFLQHDIAGAALVRLSRPQLQNMGIADPKHREDIYREIAKLRLKSDLLEIRNVYTNVKGDAVLV</sequence>
<name>A0A6A4VNE3_AMPAM</name>
<dbReference type="PROSITE" id="PS50105">
    <property type="entry name" value="SAM_DOMAIN"/>
    <property type="match status" value="1"/>
</dbReference>
<evidence type="ECO:0000313" key="3">
    <source>
        <dbReference type="EMBL" id="KAF0306037.1"/>
    </source>
</evidence>
<dbReference type="PANTHER" id="PTHR20843:SF0">
    <property type="entry name" value="PROTEIN AVEUGLE"/>
    <property type="match status" value="1"/>
</dbReference>
<dbReference type="Gene3D" id="1.10.150.50">
    <property type="entry name" value="Transcription Factor, Ets-1"/>
    <property type="match status" value="1"/>
</dbReference>
<feature type="domain" description="SAM" evidence="1">
    <location>
        <begin position="14"/>
        <end position="80"/>
    </location>
</feature>
<evidence type="ECO:0000313" key="2">
    <source>
        <dbReference type="EMBL" id="KAF0295665.1"/>
    </source>
</evidence>
<dbReference type="AlphaFoldDB" id="A0A6A4VNE3"/>
<protein>
    <submittedName>
        <fullName evidence="2">Protein aveugle</fullName>
    </submittedName>
</protein>
<reference evidence="2 4" key="1">
    <citation type="submission" date="2019-07" db="EMBL/GenBank/DDBJ databases">
        <title>Draft genome assembly of a fouling barnacle, Amphibalanus amphitrite (Darwin, 1854): The first reference genome for Thecostraca.</title>
        <authorList>
            <person name="Kim W."/>
        </authorList>
    </citation>
    <scope>NUCLEOTIDE SEQUENCE [LARGE SCALE GENOMIC DNA]</scope>
    <source>
        <strain evidence="2">SNU_AA5</strain>
        <tissue evidence="2">Soma without cirri and trophi</tissue>
    </source>
</reference>
<dbReference type="Pfam" id="PF07647">
    <property type="entry name" value="SAM_2"/>
    <property type="match status" value="1"/>
</dbReference>
<dbReference type="InterPro" id="IPR052268">
    <property type="entry name" value="SAM_domain-containing_protein"/>
</dbReference>
<evidence type="ECO:0000259" key="1">
    <source>
        <dbReference type="PROSITE" id="PS50105"/>
    </source>
</evidence>
<organism evidence="2 4">
    <name type="scientific">Amphibalanus amphitrite</name>
    <name type="common">Striped barnacle</name>
    <name type="synonym">Balanus amphitrite</name>
    <dbReference type="NCBI Taxonomy" id="1232801"/>
    <lineage>
        <taxon>Eukaryota</taxon>
        <taxon>Metazoa</taxon>
        <taxon>Ecdysozoa</taxon>
        <taxon>Arthropoda</taxon>
        <taxon>Crustacea</taxon>
        <taxon>Multicrustacea</taxon>
        <taxon>Cirripedia</taxon>
        <taxon>Thoracica</taxon>
        <taxon>Thoracicalcarea</taxon>
        <taxon>Balanomorpha</taxon>
        <taxon>Balanoidea</taxon>
        <taxon>Balanidae</taxon>
        <taxon>Amphibalaninae</taxon>
        <taxon>Amphibalanus</taxon>
    </lineage>
</organism>
<accession>A0A6A4VNE3</accession>
<dbReference type="InterPro" id="IPR001660">
    <property type="entry name" value="SAM"/>
</dbReference>
<dbReference type="EMBL" id="VIIS01001604">
    <property type="protein sequence ID" value="KAF0295665.1"/>
    <property type="molecule type" value="Genomic_DNA"/>
</dbReference>
<dbReference type="OrthoDB" id="434324at2759"/>
<comment type="caution">
    <text evidence="2">The sequence shown here is derived from an EMBL/GenBank/DDBJ whole genome shotgun (WGS) entry which is preliminary data.</text>
</comment>